<name>A0A7G2CAP6_9TRYP</name>
<evidence type="ECO:0000256" key="1">
    <source>
        <dbReference type="SAM" id="Coils"/>
    </source>
</evidence>
<evidence type="ECO:0000313" key="3">
    <source>
        <dbReference type="EMBL" id="CAD2215974.1"/>
    </source>
</evidence>
<feature type="coiled-coil region" evidence="1">
    <location>
        <begin position="153"/>
        <end position="187"/>
    </location>
</feature>
<feature type="compositionally biased region" description="Basic and acidic residues" evidence="2">
    <location>
        <begin position="47"/>
        <end position="58"/>
    </location>
</feature>
<evidence type="ECO:0000313" key="4">
    <source>
        <dbReference type="Proteomes" id="UP000515908"/>
    </source>
</evidence>
<dbReference type="AlphaFoldDB" id="A0A7G2CAP6"/>
<feature type="region of interest" description="Disordered" evidence="2">
    <location>
        <begin position="214"/>
        <end position="236"/>
    </location>
</feature>
<dbReference type="VEuPathDB" id="TriTrypDB:ADEAN_000343200"/>
<keyword evidence="4" id="KW-1185">Reference proteome</keyword>
<evidence type="ECO:0000256" key="2">
    <source>
        <dbReference type="SAM" id="MobiDB-lite"/>
    </source>
</evidence>
<protein>
    <submittedName>
        <fullName evidence="3">Uncharacterized protein</fullName>
    </submittedName>
</protein>
<organism evidence="3 4">
    <name type="scientific">Angomonas deanei</name>
    <dbReference type="NCBI Taxonomy" id="59799"/>
    <lineage>
        <taxon>Eukaryota</taxon>
        <taxon>Discoba</taxon>
        <taxon>Euglenozoa</taxon>
        <taxon>Kinetoplastea</taxon>
        <taxon>Metakinetoplastina</taxon>
        <taxon>Trypanosomatida</taxon>
        <taxon>Trypanosomatidae</taxon>
        <taxon>Strigomonadinae</taxon>
        <taxon>Angomonas</taxon>
    </lineage>
</organism>
<sequence>MYRDPYEEYEAQRDVSSSSSSDSTRVPSSFDDVPPSVTHSSDGATHIGDHSRQAEEVSHQSINISALSGPRHATREDGPSHHPLLTELATLIKRDASTPVAPEDKQDRAFHECILRKIDTVRAHLQHAREEAELELTHHGQEGDIWSTGHARRKAALTFLDQLEDRVEDAENLFKLQRNEQETLQQSHVRLLAECLTMRFVLGEVGEAVRTAAEHHSTSASEGQLARELQEVLESP</sequence>
<dbReference type="Proteomes" id="UP000515908">
    <property type="component" value="Chromosome 06"/>
</dbReference>
<keyword evidence="1" id="KW-0175">Coiled coil</keyword>
<feature type="compositionally biased region" description="Basic and acidic residues" evidence="2">
    <location>
        <begin position="1"/>
        <end position="13"/>
    </location>
</feature>
<gene>
    <name evidence="3" type="ORF">ADEAN_000343200</name>
</gene>
<feature type="compositionally biased region" description="Low complexity" evidence="2">
    <location>
        <begin position="14"/>
        <end position="29"/>
    </location>
</feature>
<dbReference type="EMBL" id="LR877150">
    <property type="protein sequence ID" value="CAD2215974.1"/>
    <property type="molecule type" value="Genomic_DNA"/>
</dbReference>
<reference evidence="3 4" key="1">
    <citation type="submission" date="2020-08" db="EMBL/GenBank/DDBJ databases">
        <authorList>
            <person name="Newling K."/>
            <person name="Davey J."/>
            <person name="Forrester S."/>
        </authorList>
    </citation>
    <scope>NUCLEOTIDE SEQUENCE [LARGE SCALE GENOMIC DNA]</scope>
    <source>
        <strain evidence="4">Crithidia deanei Carvalho (ATCC PRA-265)</strain>
    </source>
</reference>
<feature type="region of interest" description="Disordered" evidence="2">
    <location>
        <begin position="1"/>
        <end position="60"/>
    </location>
</feature>
<proteinExistence type="predicted"/>
<accession>A0A7G2CAP6</accession>